<accession>A0A9E7F9V5</accession>
<comment type="similarity">
    <text evidence="1 7">Belongs to the cytochrome P450 family.</text>
</comment>
<dbReference type="AlphaFoldDB" id="A0A9E7F9V5"/>
<dbReference type="InterPro" id="IPR002401">
    <property type="entry name" value="Cyt_P450_E_grp-I"/>
</dbReference>
<dbReference type="InterPro" id="IPR001128">
    <property type="entry name" value="Cyt_P450"/>
</dbReference>
<comment type="cofactor">
    <cofactor evidence="6">
        <name>heme</name>
        <dbReference type="ChEBI" id="CHEBI:30413"/>
    </cofactor>
</comment>
<evidence type="ECO:0000313" key="9">
    <source>
        <dbReference type="Proteomes" id="UP001055439"/>
    </source>
</evidence>
<dbReference type="Pfam" id="PF00067">
    <property type="entry name" value="p450"/>
    <property type="match status" value="1"/>
</dbReference>
<evidence type="ECO:0000256" key="4">
    <source>
        <dbReference type="ARBA" id="ARBA00023002"/>
    </source>
</evidence>
<dbReference type="SUPFAM" id="SSF48264">
    <property type="entry name" value="Cytochrome P450"/>
    <property type="match status" value="1"/>
</dbReference>
<gene>
    <name evidence="8" type="ORF">MUK42_01165</name>
</gene>
<reference evidence="8" key="1">
    <citation type="submission" date="2022-05" db="EMBL/GenBank/DDBJ databases">
        <title>The Musa troglodytarum L. genome provides insights into the mechanism of non-climacteric behaviour and enrichment of carotenoids.</title>
        <authorList>
            <person name="Wang J."/>
        </authorList>
    </citation>
    <scope>NUCLEOTIDE SEQUENCE</scope>
    <source>
        <tissue evidence="8">Leaf</tissue>
    </source>
</reference>
<dbReference type="PRINTS" id="PR00463">
    <property type="entry name" value="EP450I"/>
</dbReference>
<evidence type="ECO:0000256" key="6">
    <source>
        <dbReference type="PIRSR" id="PIRSR602401-1"/>
    </source>
</evidence>
<evidence type="ECO:0000313" key="8">
    <source>
        <dbReference type="EMBL" id="URD92605.1"/>
    </source>
</evidence>
<dbReference type="GO" id="GO:0004497">
    <property type="term" value="F:monooxygenase activity"/>
    <property type="evidence" value="ECO:0007669"/>
    <property type="project" value="UniProtKB-KW"/>
</dbReference>
<evidence type="ECO:0000256" key="1">
    <source>
        <dbReference type="ARBA" id="ARBA00010617"/>
    </source>
</evidence>
<dbReference type="GO" id="GO:0020037">
    <property type="term" value="F:heme binding"/>
    <property type="evidence" value="ECO:0007669"/>
    <property type="project" value="InterPro"/>
</dbReference>
<dbReference type="GO" id="GO:0016705">
    <property type="term" value="F:oxidoreductase activity, acting on paired donors, with incorporation or reduction of molecular oxygen"/>
    <property type="evidence" value="ECO:0007669"/>
    <property type="project" value="InterPro"/>
</dbReference>
<keyword evidence="2 6" id="KW-0349">Heme</keyword>
<dbReference type="PROSITE" id="PS00086">
    <property type="entry name" value="CYTOCHROME_P450"/>
    <property type="match status" value="1"/>
</dbReference>
<keyword evidence="4 7" id="KW-0560">Oxidoreductase</keyword>
<feature type="non-terminal residue" evidence="8">
    <location>
        <position position="1"/>
    </location>
</feature>
<keyword evidence="7" id="KW-0503">Monooxygenase</keyword>
<keyword evidence="9" id="KW-1185">Reference proteome</keyword>
<dbReference type="EMBL" id="CP097505">
    <property type="protein sequence ID" value="URD92605.1"/>
    <property type="molecule type" value="Genomic_DNA"/>
</dbReference>
<dbReference type="PANTHER" id="PTHR47944">
    <property type="entry name" value="CYTOCHROME P450 98A9"/>
    <property type="match status" value="1"/>
</dbReference>
<organism evidence="8 9">
    <name type="scientific">Musa troglodytarum</name>
    <name type="common">fe'i banana</name>
    <dbReference type="NCBI Taxonomy" id="320322"/>
    <lineage>
        <taxon>Eukaryota</taxon>
        <taxon>Viridiplantae</taxon>
        <taxon>Streptophyta</taxon>
        <taxon>Embryophyta</taxon>
        <taxon>Tracheophyta</taxon>
        <taxon>Spermatophyta</taxon>
        <taxon>Magnoliopsida</taxon>
        <taxon>Liliopsida</taxon>
        <taxon>Zingiberales</taxon>
        <taxon>Musaceae</taxon>
        <taxon>Musa</taxon>
    </lineage>
</organism>
<feature type="binding site" description="axial binding residue" evidence="6">
    <location>
        <position position="79"/>
    </location>
    <ligand>
        <name>heme</name>
        <dbReference type="ChEBI" id="CHEBI:30413"/>
    </ligand>
    <ligandPart>
        <name>Fe</name>
        <dbReference type="ChEBI" id="CHEBI:18248"/>
    </ligandPart>
</feature>
<evidence type="ECO:0000256" key="7">
    <source>
        <dbReference type="RuleBase" id="RU000461"/>
    </source>
</evidence>
<dbReference type="GO" id="GO:0005506">
    <property type="term" value="F:iron ion binding"/>
    <property type="evidence" value="ECO:0007669"/>
    <property type="project" value="InterPro"/>
</dbReference>
<dbReference type="Gene3D" id="1.10.630.10">
    <property type="entry name" value="Cytochrome P450"/>
    <property type="match status" value="1"/>
</dbReference>
<proteinExistence type="inferred from homology"/>
<dbReference type="OrthoDB" id="2789670at2759"/>
<dbReference type="InterPro" id="IPR036396">
    <property type="entry name" value="Cyt_P450_sf"/>
</dbReference>
<evidence type="ECO:0000256" key="3">
    <source>
        <dbReference type="ARBA" id="ARBA00022723"/>
    </source>
</evidence>
<evidence type="ECO:0000256" key="5">
    <source>
        <dbReference type="ARBA" id="ARBA00023004"/>
    </source>
</evidence>
<dbReference type="InterPro" id="IPR017972">
    <property type="entry name" value="Cyt_P450_CS"/>
</dbReference>
<protein>
    <submittedName>
        <fullName evidence="8">Cytochrome P450</fullName>
    </submittedName>
</protein>
<evidence type="ECO:0000256" key="2">
    <source>
        <dbReference type="ARBA" id="ARBA00022617"/>
    </source>
</evidence>
<keyword evidence="5 6" id="KW-0408">Iron</keyword>
<dbReference type="Proteomes" id="UP001055439">
    <property type="component" value="Chromosome 3"/>
</dbReference>
<sequence>LTPPGILLLPRELIDETTIIGYKIPKGTRTFVNVWAIRRNPSIWEAPDDFRPERFLESSLDYRGQHFELAPFGTGWRMCPGIGFSVTIIELALTNLMLQFDWKLCDGMKEEDMDMIEAFGVTTCIKSGLQLVVTPRF</sequence>
<keyword evidence="3 6" id="KW-0479">Metal-binding</keyword>
<name>A0A9E7F9V5_9LILI</name>